<dbReference type="InterPro" id="IPR011009">
    <property type="entry name" value="Kinase-like_dom_sf"/>
</dbReference>
<dbReference type="GO" id="GO:0004672">
    <property type="term" value="F:protein kinase activity"/>
    <property type="evidence" value="ECO:0007669"/>
    <property type="project" value="InterPro"/>
</dbReference>
<accession>A0AAN9MIK3</accession>
<comment type="caution">
    <text evidence="7">The sequence shown here is derived from an EMBL/GenBank/DDBJ whole genome shotgun (WGS) entry which is preliminary data.</text>
</comment>
<evidence type="ECO:0000313" key="8">
    <source>
        <dbReference type="Proteomes" id="UP001374584"/>
    </source>
</evidence>
<evidence type="ECO:0000259" key="6">
    <source>
        <dbReference type="PROSITE" id="PS50011"/>
    </source>
</evidence>
<dbReference type="SUPFAM" id="SSF56112">
    <property type="entry name" value="Protein kinase-like (PK-like)"/>
    <property type="match status" value="1"/>
</dbReference>
<dbReference type="PANTHER" id="PTHR12482">
    <property type="entry name" value="LIPASE ROG1-RELATED-RELATED"/>
    <property type="match status" value="1"/>
</dbReference>
<dbReference type="Pfam" id="PF05057">
    <property type="entry name" value="DUF676"/>
    <property type="match status" value="1"/>
</dbReference>
<evidence type="ECO:0000313" key="7">
    <source>
        <dbReference type="EMBL" id="KAK7355306.1"/>
    </source>
</evidence>
<dbReference type="Proteomes" id="UP001374584">
    <property type="component" value="Unassembled WGS sequence"/>
</dbReference>
<dbReference type="InterPro" id="IPR008271">
    <property type="entry name" value="Ser/Thr_kinase_AS"/>
</dbReference>
<feature type="binding site" evidence="5">
    <location>
        <position position="37"/>
    </location>
    <ligand>
        <name>ATP</name>
        <dbReference type="ChEBI" id="CHEBI:30616"/>
    </ligand>
</feature>
<dbReference type="Gene3D" id="1.10.510.10">
    <property type="entry name" value="Transferase(Phosphotransferase) domain 1"/>
    <property type="match status" value="1"/>
</dbReference>
<protein>
    <recommendedName>
        <fullName evidence="6">Protein kinase domain-containing protein</fullName>
    </recommendedName>
</protein>
<dbReference type="InterPro" id="IPR007751">
    <property type="entry name" value="DUF676_lipase-like"/>
</dbReference>
<evidence type="ECO:0000256" key="1">
    <source>
        <dbReference type="ARBA" id="ARBA00022679"/>
    </source>
</evidence>
<keyword evidence="1" id="KW-0808">Transferase</keyword>
<keyword evidence="8" id="KW-1185">Reference proteome</keyword>
<dbReference type="InterPro" id="IPR044294">
    <property type="entry name" value="Lipase-like"/>
</dbReference>
<dbReference type="SUPFAM" id="SSF53474">
    <property type="entry name" value="alpha/beta-Hydrolases"/>
    <property type="match status" value="1"/>
</dbReference>
<evidence type="ECO:0000256" key="3">
    <source>
        <dbReference type="ARBA" id="ARBA00022777"/>
    </source>
</evidence>
<dbReference type="Pfam" id="PF00069">
    <property type="entry name" value="Pkinase"/>
    <property type="match status" value="1"/>
</dbReference>
<dbReference type="SMART" id="SM00220">
    <property type="entry name" value="S_TKc"/>
    <property type="match status" value="1"/>
</dbReference>
<dbReference type="InterPro" id="IPR000719">
    <property type="entry name" value="Prot_kinase_dom"/>
</dbReference>
<dbReference type="InterPro" id="IPR017441">
    <property type="entry name" value="Protein_kinase_ATP_BS"/>
</dbReference>
<dbReference type="FunFam" id="3.40.50.1820:FF:000188">
    <property type="entry name" value="putative lipase ROG1 isoform X1"/>
    <property type="match status" value="1"/>
</dbReference>
<name>A0AAN9MIK3_PHACN</name>
<dbReference type="PROSITE" id="PS00107">
    <property type="entry name" value="PROTEIN_KINASE_ATP"/>
    <property type="match status" value="1"/>
</dbReference>
<dbReference type="InterPro" id="IPR029058">
    <property type="entry name" value="AB_hydrolase_fold"/>
</dbReference>
<keyword evidence="4 5" id="KW-0067">ATP-binding</keyword>
<dbReference type="PANTHER" id="PTHR12482:SF14">
    <property type="entry name" value="LIPASE YOR059C ISOFORM X1"/>
    <property type="match status" value="1"/>
</dbReference>
<dbReference type="PROSITE" id="PS00108">
    <property type="entry name" value="PROTEIN_KINASE_ST"/>
    <property type="match status" value="1"/>
</dbReference>
<sequence length="722" mass="83039">MAEWKNLRVLGKGSYAVVYLARVILPKEHHWRVAAVKTSNSYSYSFDSLQKEKRILELFKGCKEILQYYFYQYSVEESSLIYNLFMEFAPFGSLGDLIRKEALPEKEVIIYTHMLLKGLCCIHKEGVVHCDLKPDNILLFPSSDAHAKYQLKIADFGLSKTREETNADIGKIRFRGTPFYMSPESVVGLMEASLDVWSLGCIVIEMITGFPAWCNIQNQKELMWKLGFLQEAPKIPNDLNWDCKNFLNKCFVKDPKERWTAKMLLDHPFIQKEYPTSSTFNPSSFFSYDIVSFRQIESSSGFLFRHRHQDHLRTLLSLFCFIFSRFLYDFLGKILEFLRLFAQRSLSDSDSDFASRIARVFWFFFPMEEKNVCASESAVDGSRDVWSSEPSLASSADHLVVMVNGILGRTTDWKYAAEQFVKELPDKVFVHCSERNVSMLTLDGVDVMGERLAEEVLEVIRSKPNMRRISFVAHSVGGLVARYAIGRLYRPPENGSMKDSCNEESKEGSVGTIGGLEAMNFIAVATPHLGSRGNKQVPFLFGVPAFEKVASCVIHFIFRRTGRHLFLTDDDEGKPPLLKRMIEDCGDLYFMSALHSFKRRFAYSNVDYDHIVGWRTSSIRRQSELANWKDTVNEKYTHVVYEEHCKACSDAEQYDILEDNNSDKIEEELVTGLSRVSWEKVDVSFRNSKNRFASHTIIQVKDQITQIEGADVIQHMIDHFLL</sequence>
<keyword evidence="2 5" id="KW-0547">Nucleotide-binding</keyword>
<feature type="domain" description="Protein kinase" evidence="6">
    <location>
        <begin position="4"/>
        <end position="270"/>
    </location>
</feature>
<reference evidence="7 8" key="1">
    <citation type="submission" date="2024-01" db="EMBL/GenBank/DDBJ databases">
        <title>The genomes of 5 underutilized Papilionoideae crops provide insights into root nodulation and disease resistanc.</title>
        <authorList>
            <person name="Jiang F."/>
        </authorList>
    </citation>
    <scope>NUCLEOTIDE SEQUENCE [LARGE SCALE GENOMIC DNA]</scope>
    <source>
        <strain evidence="7">JINMINGXINNONG_FW02</strain>
        <tissue evidence="7">Leaves</tissue>
    </source>
</reference>
<proteinExistence type="predicted"/>
<dbReference type="EMBL" id="JAYMYR010000006">
    <property type="protein sequence ID" value="KAK7355306.1"/>
    <property type="molecule type" value="Genomic_DNA"/>
</dbReference>
<dbReference type="Gene3D" id="3.40.50.1820">
    <property type="entry name" value="alpha/beta hydrolase"/>
    <property type="match status" value="1"/>
</dbReference>
<evidence type="ECO:0000256" key="4">
    <source>
        <dbReference type="ARBA" id="ARBA00022840"/>
    </source>
</evidence>
<evidence type="ECO:0000256" key="5">
    <source>
        <dbReference type="PROSITE-ProRule" id="PRU10141"/>
    </source>
</evidence>
<dbReference type="CDD" id="cd06606">
    <property type="entry name" value="STKc_MAPKKK"/>
    <property type="match status" value="1"/>
</dbReference>
<gene>
    <name evidence="7" type="ORF">VNO80_14560</name>
</gene>
<dbReference type="AlphaFoldDB" id="A0AAN9MIK3"/>
<evidence type="ECO:0000256" key="2">
    <source>
        <dbReference type="ARBA" id="ARBA00022741"/>
    </source>
</evidence>
<dbReference type="PROSITE" id="PS50011">
    <property type="entry name" value="PROTEIN_KINASE_DOM"/>
    <property type="match status" value="1"/>
</dbReference>
<keyword evidence="3" id="KW-0418">Kinase</keyword>
<dbReference type="GO" id="GO:0005524">
    <property type="term" value="F:ATP binding"/>
    <property type="evidence" value="ECO:0007669"/>
    <property type="project" value="UniProtKB-UniRule"/>
</dbReference>
<organism evidence="7 8">
    <name type="scientific">Phaseolus coccineus</name>
    <name type="common">Scarlet runner bean</name>
    <name type="synonym">Phaseolus multiflorus</name>
    <dbReference type="NCBI Taxonomy" id="3886"/>
    <lineage>
        <taxon>Eukaryota</taxon>
        <taxon>Viridiplantae</taxon>
        <taxon>Streptophyta</taxon>
        <taxon>Embryophyta</taxon>
        <taxon>Tracheophyta</taxon>
        <taxon>Spermatophyta</taxon>
        <taxon>Magnoliopsida</taxon>
        <taxon>eudicotyledons</taxon>
        <taxon>Gunneridae</taxon>
        <taxon>Pentapetalae</taxon>
        <taxon>rosids</taxon>
        <taxon>fabids</taxon>
        <taxon>Fabales</taxon>
        <taxon>Fabaceae</taxon>
        <taxon>Papilionoideae</taxon>
        <taxon>50 kb inversion clade</taxon>
        <taxon>NPAAA clade</taxon>
        <taxon>indigoferoid/millettioid clade</taxon>
        <taxon>Phaseoleae</taxon>
        <taxon>Phaseolus</taxon>
    </lineage>
</organism>